<dbReference type="InterPro" id="IPR041698">
    <property type="entry name" value="Methyltransf_25"/>
</dbReference>
<evidence type="ECO:0000313" key="6">
    <source>
        <dbReference type="Proteomes" id="UP000619260"/>
    </source>
</evidence>
<evidence type="ECO:0000256" key="2">
    <source>
        <dbReference type="ARBA" id="ARBA00022679"/>
    </source>
</evidence>
<dbReference type="GO" id="GO:0032259">
    <property type="term" value="P:methylation"/>
    <property type="evidence" value="ECO:0007669"/>
    <property type="project" value="UniProtKB-KW"/>
</dbReference>
<dbReference type="PANTHER" id="PTHR43464">
    <property type="entry name" value="METHYLTRANSFERASE"/>
    <property type="match status" value="1"/>
</dbReference>
<proteinExistence type="predicted"/>
<dbReference type="GO" id="GO:0008168">
    <property type="term" value="F:methyltransferase activity"/>
    <property type="evidence" value="ECO:0007669"/>
    <property type="project" value="UniProtKB-KW"/>
</dbReference>
<accession>A0A8J4DPS4</accession>
<dbReference type="Pfam" id="PF13649">
    <property type="entry name" value="Methyltransf_25"/>
    <property type="match status" value="1"/>
</dbReference>
<name>A0A8J4DPS4_9ACTN</name>
<feature type="domain" description="Methyltransferase" evidence="4">
    <location>
        <begin position="47"/>
        <end position="137"/>
    </location>
</feature>
<dbReference type="RefSeq" id="WP_203899781.1">
    <property type="nucleotide sequence ID" value="NZ_BOPF01000009.1"/>
</dbReference>
<keyword evidence="2" id="KW-0808">Transferase</keyword>
<evidence type="ECO:0000256" key="3">
    <source>
        <dbReference type="ARBA" id="ARBA00022691"/>
    </source>
</evidence>
<comment type="caution">
    <text evidence="5">The sequence shown here is derived from an EMBL/GenBank/DDBJ whole genome shotgun (WGS) entry which is preliminary data.</text>
</comment>
<reference evidence="5" key="1">
    <citation type="submission" date="2021-01" db="EMBL/GenBank/DDBJ databases">
        <title>Whole genome shotgun sequence of Virgisporangium aliadipatigenens NBRC 105644.</title>
        <authorList>
            <person name="Komaki H."/>
            <person name="Tamura T."/>
        </authorList>
    </citation>
    <scope>NUCLEOTIDE SEQUENCE</scope>
    <source>
        <strain evidence="5">NBRC 105644</strain>
    </source>
</reference>
<evidence type="ECO:0000313" key="5">
    <source>
        <dbReference type="EMBL" id="GIJ46270.1"/>
    </source>
</evidence>
<protein>
    <recommendedName>
        <fullName evidence="4">Methyltransferase domain-containing protein</fullName>
    </recommendedName>
</protein>
<dbReference type="AlphaFoldDB" id="A0A8J4DPS4"/>
<keyword evidence="1" id="KW-0489">Methyltransferase</keyword>
<keyword evidence="6" id="KW-1185">Reference proteome</keyword>
<dbReference type="InterPro" id="IPR029063">
    <property type="entry name" value="SAM-dependent_MTases_sf"/>
</dbReference>
<dbReference type="PANTHER" id="PTHR43464:SF19">
    <property type="entry name" value="UBIQUINONE BIOSYNTHESIS O-METHYLTRANSFERASE, MITOCHONDRIAL"/>
    <property type="match status" value="1"/>
</dbReference>
<evidence type="ECO:0000256" key="1">
    <source>
        <dbReference type="ARBA" id="ARBA00022603"/>
    </source>
</evidence>
<evidence type="ECO:0000259" key="4">
    <source>
        <dbReference type="Pfam" id="PF13649"/>
    </source>
</evidence>
<gene>
    <name evidence="5" type="ORF">Val02_31560</name>
</gene>
<keyword evidence="3" id="KW-0949">S-adenosyl-L-methionine</keyword>
<dbReference type="EMBL" id="BOPF01000009">
    <property type="protein sequence ID" value="GIJ46270.1"/>
    <property type="molecule type" value="Genomic_DNA"/>
</dbReference>
<dbReference type="SUPFAM" id="SSF53335">
    <property type="entry name" value="S-adenosyl-L-methionine-dependent methyltransferases"/>
    <property type="match status" value="1"/>
</dbReference>
<dbReference type="Gene3D" id="3.40.50.150">
    <property type="entry name" value="Vaccinia Virus protein VP39"/>
    <property type="match status" value="1"/>
</dbReference>
<dbReference type="Proteomes" id="UP000619260">
    <property type="component" value="Unassembled WGS sequence"/>
</dbReference>
<organism evidence="5 6">
    <name type="scientific">Virgisporangium aliadipatigenens</name>
    <dbReference type="NCBI Taxonomy" id="741659"/>
    <lineage>
        <taxon>Bacteria</taxon>
        <taxon>Bacillati</taxon>
        <taxon>Actinomycetota</taxon>
        <taxon>Actinomycetes</taxon>
        <taxon>Micromonosporales</taxon>
        <taxon>Micromonosporaceae</taxon>
        <taxon>Virgisporangium</taxon>
    </lineage>
</organism>
<sequence length="274" mass="29165">MDGTQATRWNGHAGTAWVDAQELLDGLLAPFDELILDAVPSGSGSRVLDVGCGTGATTVAIARRLDASGHALGVDVAEQMVAAARSRAERAGVPASFVVADAQRHPFEAGGFDVIVSRFGVMFFDDPVRAFANLRRAAGDGAALRFVAWRGIDENPFMTTAERAAAPLLPGLPERRPDAPGQFGLADPDRVRRILAESGWTEADVRPVDVPCTMPVSELEGYVSRMGPVGAALREVDEPTRARVVEVLRDAFAPYVHGAEVRYTAACWQVSAGR</sequence>
<dbReference type="CDD" id="cd02440">
    <property type="entry name" value="AdoMet_MTases"/>
    <property type="match status" value="1"/>
</dbReference>